<dbReference type="Proteomes" id="UP000298652">
    <property type="component" value="Chromosome 5"/>
</dbReference>
<sequence length="110" mass="11959">MIADQEFHHTLTLGSFEFAPTVSLVSFVLCAENKAARDSPRVAKGIISSRQSERDTSRVRVRCKPQRIESPGSGRTAGGPSKVPLQEGVTSWMSCGGIHTQSLKGTWRMA</sequence>
<dbReference type="EMBL" id="CM016556">
    <property type="protein sequence ID" value="TKW14320.1"/>
    <property type="molecule type" value="Genomic_DNA"/>
</dbReference>
<proteinExistence type="predicted"/>
<dbReference type="Gramene" id="TKW14320">
    <property type="protein sequence ID" value="TKW14320"/>
    <property type="gene ID" value="SEVIR_5G160700v2"/>
</dbReference>
<organism evidence="2 3">
    <name type="scientific">Setaria viridis</name>
    <name type="common">Green bristlegrass</name>
    <name type="synonym">Setaria italica subsp. viridis</name>
    <dbReference type="NCBI Taxonomy" id="4556"/>
    <lineage>
        <taxon>Eukaryota</taxon>
        <taxon>Viridiplantae</taxon>
        <taxon>Streptophyta</taxon>
        <taxon>Embryophyta</taxon>
        <taxon>Tracheophyta</taxon>
        <taxon>Spermatophyta</taxon>
        <taxon>Magnoliopsida</taxon>
        <taxon>Liliopsida</taxon>
        <taxon>Poales</taxon>
        <taxon>Poaceae</taxon>
        <taxon>PACMAD clade</taxon>
        <taxon>Panicoideae</taxon>
        <taxon>Panicodae</taxon>
        <taxon>Paniceae</taxon>
        <taxon>Cenchrinae</taxon>
        <taxon>Setaria</taxon>
    </lineage>
</organism>
<keyword evidence="3" id="KW-1185">Reference proteome</keyword>
<dbReference type="AlphaFoldDB" id="A0A4U6UE77"/>
<evidence type="ECO:0000313" key="2">
    <source>
        <dbReference type="EMBL" id="TKW14320.1"/>
    </source>
</evidence>
<accession>A0A4U6UE77</accession>
<name>A0A4U6UE77_SETVI</name>
<feature type="region of interest" description="Disordered" evidence="1">
    <location>
        <begin position="46"/>
        <end position="86"/>
    </location>
</feature>
<evidence type="ECO:0000313" key="3">
    <source>
        <dbReference type="Proteomes" id="UP000298652"/>
    </source>
</evidence>
<gene>
    <name evidence="2" type="ORF">SEVIR_5G160700v2</name>
</gene>
<reference evidence="2" key="1">
    <citation type="submission" date="2019-03" db="EMBL/GenBank/DDBJ databases">
        <title>WGS assembly of Setaria viridis.</title>
        <authorList>
            <person name="Huang P."/>
            <person name="Jenkins J."/>
            <person name="Grimwood J."/>
            <person name="Barry K."/>
            <person name="Healey A."/>
            <person name="Mamidi S."/>
            <person name="Sreedasyam A."/>
            <person name="Shu S."/>
            <person name="Feldman M."/>
            <person name="Wu J."/>
            <person name="Yu Y."/>
            <person name="Chen C."/>
            <person name="Johnson J."/>
            <person name="Rokhsar D."/>
            <person name="Baxter I."/>
            <person name="Schmutz J."/>
            <person name="Brutnell T."/>
            <person name="Kellogg E."/>
        </authorList>
    </citation>
    <scope>NUCLEOTIDE SEQUENCE [LARGE SCALE GENOMIC DNA]</scope>
</reference>
<protein>
    <submittedName>
        <fullName evidence="2">Uncharacterized protein</fullName>
    </submittedName>
</protein>
<evidence type="ECO:0000256" key="1">
    <source>
        <dbReference type="SAM" id="MobiDB-lite"/>
    </source>
</evidence>